<accession>A0A9W8EAC4</accession>
<dbReference type="PANTHER" id="PTHR10665">
    <property type="entry name" value="RECOMBINING BINDING PROTEIN SUPPRESSOR OF HAIRLESS"/>
    <property type="match status" value="1"/>
</dbReference>
<feature type="region of interest" description="Disordered" evidence="7">
    <location>
        <begin position="1"/>
        <end position="28"/>
    </location>
</feature>
<evidence type="ECO:0000259" key="9">
    <source>
        <dbReference type="SMART" id="SM01268"/>
    </source>
</evidence>
<dbReference type="OrthoDB" id="5600360at2759"/>
<dbReference type="Pfam" id="PF09270">
    <property type="entry name" value="BTD"/>
    <property type="match status" value="1"/>
</dbReference>
<reference evidence="10" key="1">
    <citation type="submission" date="2022-07" db="EMBL/GenBank/DDBJ databases">
        <title>Phylogenomic reconstructions and comparative analyses of Kickxellomycotina fungi.</title>
        <authorList>
            <person name="Reynolds N.K."/>
            <person name="Stajich J.E."/>
            <person name="Barry K."/>
            <person name="Grigoriev I.V."/>
            <person name="Crous P."/>
            <person name="Smith M.E."/>
        </authorList>
    </citation>
    <scope>NUCLEOTIDE SEQUENCE</scope>
    <source>
        <strain evidence="10">RSA 567</strain>
    </source>
</reference>
<dbReference type="Pfam" id="PF09271">
    <property type="entry name" value="LAG1-DNAbind"/>
    <property type="match status" value="1"/>
</dbReference>
<evidence type="ECO:0000259" key="8">
    <source>
        <dbReference type="SMART" id="SM01267"/>
    </source>
</evidence>
<evidence type="ECO:0000256" key="3">
    <source>
        <dbReference type="ARBA" id="ARBA00023015"/>
    </source>
</evidence>
<feature type="domain" description="RBP-J/Cbf11/Cbf12 DNA binding" evidence="8">
    <location>
        <begin position="194"/>
        <end position="344"/>
    </location>
</feature>
<dbReference type="Gene3D" id="2.80.10.50">
    <property type="match status" value="1"/>
</dbReference>
<dbReference type="InterPro" id="IPR040159">
    <property type="entry name" value="CLS_fam"/>
</dbReference>
<dbReference type="GO" id="GO:0000978">
    <property type="term" value="F:RNA polymerase II cis-regulatory region sequence-specific DNA binding"/>
    <property type="evidence" value="ECO:0007669"/>
    <property type="project" value="InterPro"/>
</dbReference>
<keyword evidence="6" id="KW-0539">Nucleus</keyword>
<evidence type="ECO:0000313" key="10">
    <source>
        <dbReference type="EMBL" id="KAJ1983259.1"/>
    </source>
</evidence>
<evidence type="ECO:0000256" key="1">
    <source>
        <dbReference type="ARBA" id="ARBA00004123"/>
    </source>
</evidence>
<evidence type="ECO:0000256" key="6">
    <source>
        <dbReference type="ARBA" id="ARBA00023242"/>
    </source>
</evidence>
<evidence type="ECO:0000256" key="2">
    <source>
        <dbReference type="ARBA" id="ARBA00009704"/>
    </source>
</evidence>
<keyword evidence="5" id="KW-0804">Transcription</keyword>
<keyword evidence="4" id="KW-0238">DNA-binding</keyword>
<keyword evidence="3" id="KW-0805">Transcription regulation</keyword>
<organism evidence="10 11">
    <name type="scientific">Dimargaris verticillata</name>
    <dbReference type="NCBI Taxonomy" id="2761393"/>
    <lineage>
        <taxon>Eukaryota</taxon>
        <taxon>Fungi</taxon>
        <taxon>Fungi incertae sedis</taxon>
        <taxon>Zoopagomycota</taxon>
        <taxon>Kickxellomycotina</taxon>
        <taxon>Dimargaritomycetes</taxon>
        <taxon>Dimargaritales</taxon>
        <taxon>Dimargaritaceae</taxon>
        <taxon>Dimargaris</taxon>
    </lineage>
</organism>
<name>A0A9W8EAC4_9FUNG</name>
<dbReference type="SMART" id="SM01267">
    <property type="entry name" value="LAG1_DNAbind"/>
    <property type="match status" value="1"/>
</dbReference>
<dbReference type="InterPro" id="IPR008967">
    <property type="entry name" value="p53-like_TF_DNA-bd_sf"/>
</dbReference>
<dbReference type="InterPro" id="IPR037095">
    <property type="entry name" value="RBP-J/Cbf11_DNA-bd_sf"/>
</dbReference>
<evidence type="ECO:0000256" key="4">
    <source>
        <dbReference type="ARBA" id="ARBA00023125"/>
    </source>
</evidence>
<comment type="subcellular location">
    <subcellularLocation>
        <location evidence="1">Nucleus</location>
    </subcellularLocation>
</comment>
<evidence type="ECO:0000256" key="7">
    <source>
        <dbReference type="SAM" id="MobiDB-lite"/>
    </source>
</evidence>
<dbReference type="Proteomes" id="UP001151582">
    <property type="component" value="Unassembled WGS sequence"/>
</dbReference>
<gene>
    <name evidence="10" type="ORF">H4R34_001381</name>
</gene>
<dbReference type="GO" id="GO:0005634">
    <property type="term" value="C:nucleus"/>
    <property type="evidence" value="ECO:0007669"/>
    <property type="project" value="UniProtKB-SubCell"/>
</dbReference>
<protein>
    <submittedName>
        <fullName evidence="10">Uncharacterized protein</fullName>
    </submittedName>
</protein>
<dbReference type="InterPro" id="IPR036358">
    <property type="entry name" value="BTD_sf"/>
</dbReference>
<feature type="domain" description="Beta-trefoil DNA-binding" evidence="9">
    <location>
        <begin position="345"/>
        <end position="565"/>
    </location>
</feature>
<comment type="similarity">
    <text evidence="2">Belongs to the Su(H) family.</text>
</comment>
<dbReference type="SUPFAM" id="SSF110217">
    <property type="entry name" value="DNA-binding protein LAG-1 (CSL)"/>
    <property type="match status" value="1"/>
</dbReference>
<dbReference type="InterPro" id="IPR015351">
    <property type="entry name" value="RBP-J/Cbf11/Cbf12_DNA-bd"/>
</dbReference>
<sequence>MSQPRPPAESWTRGSSPVSFKGTDSPCEPRVAETVNNLDYHFRVTRRLEYIRSGVDTLLSAAECLPPISENLIRNTADELSSLPPNLPPPTTRISVSSLLADSESESDVGDKGSTATPLKRTRSPSLDPALAKYRRTNPLPAESSADGARANLGVAYPPPRALYPYGPATTARPTANPSTLAPLTNNVHPSMITISCFHAMVAQKSYGSEKRFLCPPPMVMVRESRNGSVQPPNASTLPFAPELSMTVVNEQHPGKSSRSAVILDQHGLATCKQLHVANMAKSKFFKLRLVLPNREDRPAFMPSPATPAAVKAISNLPYATFESAPISIISKPSKKTAKARNISSCILSGSSIALFNRINSQTVRTKFLCVEQGVLCARNSTWTSFTISLVNPPATHQPGPHRPDAAGVPITYGSEVFLTDPVTGVQSEPMIIRKVEKGRLAASALGPVSQMQKIAFQKLTTSSARYYLSSATNAELEPTHALTVADLGYSSGPPTTTFQPFLGSGNPAPSDITPPTLSTPGTPARLEFLSSQASAAFSPAATSFGTSLCPSPSAVEDIDDKICWTVVGIARFDYSFMETEGPARYPITQFPNLSVAPKYHRGTHSLELQISNPPLDPAYLNNVTNSTVTPLQVRLSNYQILASRATVTTSLPAHFHHTHLADGVCQRVEQVSADFKPVAAADDTGNNNGGRPNLKTFLLTLTAALPSGYDVYRSYQPPPLDNRFSFPIQLYRPDGVVYDTGYDLVYDNSESLKMEPGQSPSVPDCSRLCIRVVNRT</sequence>
<evidence type="ECO:0000313" key="11">
    <source>
        <dbReference type="Proteomes" id="UP001151582"/>
    </source>
</evidence>
<evidence type="ECO:0000256" key="5">
    <source>
        <dbReference type="ARBA" id="ARBA00023163"/>
    </source>
</evidence>
<dbReference type="Gene3D" id="2.60.40.1450">
    <property type="entry name" value="LAG1, DNA binding domain"/>
    <property type="match status" value="1"/>
</dbReference>
<dbReference type="EMBL" id="JANBQB010000063">
    <property type="protein sequence ID" value="KAJ1983259.1"/>
    <property type="molecule type" value="Genomic_DNA"/>
</dbReference>
<comment type="caution">
    <text evidence="10">The sequence shown here is derived from an EMBL/GenBank/DDBJ whole genome shotgun (WGS) entry which is preliminary data.</text>
</comment>
<dbReference type="InterPro" id="IPR015350">
    <property type="entry name" value="Beta-trefoil_DNA-bd_dom"/>
</dbReference>
<keyword evidence="11" id="KW-1185">Reference proteome</keyword>
<dbReference type="SUPFAM" id="SSF49417">
    <property type="entry name" value="p53-like transcription factors"/>
    <property type="match status" value="1"/>
</dbReference>
<proteinExistence type="inferred from homology"/>
<dbReference type="SMART" id="SM01268">
    <property type="entry name" value="BTD"/>
    <property type="match status" value="1"/>
</dbReference>
<dbReference type="GO" id="GO:0001228">
    <property type="term" value="F:DNA-binding transcription activator activity, RNA polymerase II-specific"/>
    <property type="evidence" value="ECO:0007669"/>
    <property type="project" value="InterPro"/>
</dbReference>
<dbReference type="AlphaFoldDB" id="A0A9W8EAC4"/>
<feature type="region of interest" description="Disordered" evidence="7">
    <location>
        <begin position="100"/>
        <end position="129"/>
    </location>
</feature>